<evidence type="ECO:0000256" key="3">
    <source>
        <dbReference type="ARBA" id="ARBA00023163"/>
    </source>
</evidence>
<evidence type="ECO:0000313" key="6">
    <source>
        <dbReference type="Proteomes" id="UP000604001"/>
    </source>
</evidence>
<evidence type="ECO:0000256" key="1">
    <source>
        <dbReference type="ARBA" id="ARBA00023015"/>
    </source>
</evidence>
<dbReference type="CDD" id="cd06170">
    <property type="entry name" value="LuxR_C_like"/>
    <property type="match status" value="1"/>
</dbReference>
<evidence type="ECO:0000256" key="2">
    <source>
        <dbReference type="ARBA" id="ARBA00023125"/>
    </source>
</evidence>
<keyword evidence="1" id="KW-0805">Transcription regulation</keyword>
<keyword evidence="3" id="KW-0804">Transcription</keyword>
<gene>
    <name evidence="5" type="ORF">H7344_09925</name>
</gene>
<dbReference type="Proteomes" id="UP000604001">
    <property type="component" value="Unassembled WGS sequence"/>
</dbReference>
<dbReference type="PROSITE" id="PS00622">
    <property type="entry name" value="HTH_LUXR_1"/>
    <property type="match status" value="1"/>
</dbReference>
<comment type="caution">
    <text evidence="5">The sequence shown here is derived from an EMBL/GenBank/DDBJ whole genome shotgun (WGS) entry which is preliminary data.</text>
</comment>
<protein>
    <submittedName>
        <fullName evidence="5">Response regulator transcription factor</fullName>
    </submittedName>
</protein>
<keyword evidence="6" id="KW-1185">Reference proteome</keyword>
<evidence type="ECO:0000259" key="4">
    <source>
        <dbReference type="PROSITE" id="PS50043"/>
    </source>
</evidence>
<evidence type="ECO:0000313" key="5">
    <source>
        <dbReference type="EMBL" id="MBC2960611.1"/>
    </source>
</evidence>
<keyword evidence="2" id="KW-0238">DNA-binding</keyword>
<dbReference type="PRINTS" id="PR00038">
    <property type="entry name" value="HTHLUXR"/>
</dbReference>
<name>A0ABR6U9X1_9ACTN</name>
<organism evidence="5 6">
    <name type="scientific">Nocardioides deserti</name>
    <dbReference type="NCBI Taxonomy" id="1588644"/>
    <lineage>
        <taxon>Bacteria</taxon>
        <taxon>Bacillati</taxon>
        <taxon>Actinomycetota</taxon>
        <taxon>Actinomycetes</taxon>
        <taxon>Propionibacteriales</taxon>
        <taxon>Nocardioidaceae</taxon>
        <taxon>Nocardioides</taxon>
    </lineage>
</organism>
<dbReference type="SMART" id="SM00421">
    <property type="entry name" value="HTH_LUXR"/>
    <property type="match status" value="1"/>
</dbReference>
<dbReference type="Gene3D" id="1.10.10.10">
    <property type="entry name" value="Winged helix-like DNA-binding domain superfamily/Winged helix DNA-binding domain"/>
    <property type="match status" value="1"/>
</dbReference>
<reference evidence="5 6" key="1">
    <citation type="submission" date="2020-08" db="EMBL/GenBank/DDBJ databases">
        <title>novel species in genus Nocardioides.</title>
        <authorList>
            <person name="Zhang G."/>
        </authorList>
    </citation>
    <scope>NUCLEOTIDE SEQUENCE [LARGE SCALE GENOMIC DNA]</scope>
    <source>
        <strain evidence="5 6">SC8A-24</strain>
    </source>
</reference>
<dbReference type="InterPro" id="IPR000792">
    <property type="entry name" value="Tscrpt_reg_LuxR_C"/>
</dbReference>
<feature type="domain" description="HTH luxR-type" evidence="4">
    <location>
        <begin position="33"/>
        <end position="98"/>
    </location>
</feature>
<dbReference type="PROSITE" id="PS50043">
    <property type="entry name" value="HTH_LUXR_2"/>
    <property type="match status" value="1"/>
</dbReference>
<dbReference type="InterPro" id="IPR036388">
    <property type="entry name" value="WH-like_DNA-bd_sf"/>
</dbReference>
<dbReference type="InterPro" id="IPR016032">
    <property type="entry name" value="Sig_transdc_resp-reg_C-effctor"/>
</dbReference>
<dbReference type="Pfam" id="PF00196">
    <property type="entry name" value="GerE"/>
    <property type="match status" value="1"/>
</dbReference>
<dbReference type="PANTHER" id="PTHR44688:SF16">
    <property type="entry name" value="DNA-BINDING TRANSCRIPTIONAL ACTIVATOR DEVR_DOSR"/>
    <property type="match status" value="1"/>
</dbReference>
<accession>A0ABR6U9X1</accession>
<dbReference type="SUPFAM" id="SSF46894">
    <property type="entry name" value="C-terminal effector domain of the bipartite response regulators"/>
    <property type="match status" value="1"/>
</dbReference>
<dbReference type="EMBL" id="JACMYC010000004">
    <property type="protein sequence ID" value="MBC2960611.1"/>
    <property type="molecule type" value="Genomic_DNA"/>
</dbReference>
<sequence>MDASTAEVIDLVARVARGAPGGSPSTRHVDAKLLSLPQGLTVREFEVLGLVAAGLSNAEIAERLYVSINTVKTYVRAAYRKIGVDRRAQAVVWCAHHGVAAN</sequence>
<proteinExistence type="predicted"/>
<dbReference type="PANTHER" id="PTHR44688">
    <property type="entry name" value="DNA-BINDING TRANSCRIPTIONAL ACTIVATOR DEVR_DOSR"/>
    <property type="match status" value="1"/>
</dbReference>